<dbReference type="SMART" id="SM00032">
    <property type="entry name" value="CCP"/>
    <property type="match status" value="5"/>
</dbReference>
<organism evidence="3 4">
    <name type="scientific">Vitrella brassicaformis (strain CCMP3155)</name>
    <dbReference type="NCBI Taxonomy" id="1169540"/>
    <lineage>
        <taxon>Eukaryota</taxon>
        <taxon>Sar</taxon>
        <taxon>Alveolata</taxon>
        <taxon>Colpodellida</taxon>
        <taxon>Vitrellaceae</taxon>
        <taxon>Vitrella</taxon>
    </lineage>
</organism>
<evidence type="ECO:0000256" key="1">
    <source>
        <dbReference type="ARBA" id="ARBA00023157"/>
    </source>
</evidence>
<keyword evidence="1" id="KW-1015">Disulfide bond</keyword>
<dbReference type="PROSITE" id="PS50923">
    <property type="entry name" value="SUSHI"/>
    <property type="match status" value="1"/>
</dbReference>
<dbReference type="Gene3D" id="2.10.70.10">
    <property type="entry name" value="Complement Module, domain 1"/>
    <property type="match status" value="1"/>
</dbReference>
<dbReference type="InterPro" id="IPR035976">
    <property type="entry name" value="Sushi/SCR/CCP_sf"/>
</dbReference>
<dbReference type="PhylomeDB" id="A0A0G4F0R5"/>
<dbReference type="AlphaFoldDB" id="A0A0G4F0R5"/>
<dbReference type="InterPro" id="IPR000436">
    <property type="entry name" value="Sushi_SCR_CCP_dom"/>
</dbReference>
<evidence type="ECO:0000259" key="2">
    <source>
        <dbReference type="PROSITE" id="PS50923"/>
    </source>
</evidence>
<sequence length="917" mass="101960">MGQEDRRSGATVTVSCLEPFKVPEGQWEPQTVRCTCYGTPEECEDNDELWQWSDFLLECAGKCPPYKPAEAGYQVQYFNVPENVYEAEMLKCLGDKYTIKGLVCYRLCYHPPDIPPEGFTVEVQGDLQAPYRHGSERILTCTQGYSVEDESNMPAKDTLLCSNGMWTERQLSCRADCPAPERVPPAFKTMPMSQDELAAKPKHKHGDEIRVVCIQDGEEQCQANCPVLALSLPPTHKGEAPLTVEDVYRAEPDIALSSEMKHASTVAIRCNREMHFHTVSGGKEDTLTCNDGKWSLQMLVCGRDCRELPSYLMNEAYIITSISVRAATLDPHHFPEIRKLPSESAELTVTDATELSALINAGSHPHGTKVNVKCNVEHGYVPGKGSIEERGREETFMCDRGIYSDLPIRCHSPCGKLPPFTPHPELYRLRPIPNGTVDDPRNTWHGAQIEVKCDKAQGAVGISEGFDGAVTVCTNGTWTPFPPLVKCEIPCKTYVPPEGMVVVSKPTPKAPVPHGTQIVVRCLTEKGYYNNTGSGEQSTVMCSNGEYTTSGLFCHRQCKDLQTVLDPVRYNYRIVESLDDIDNQTACSGHSVDVFRQAETREAQLALSAYPRHGSCVKFGCRTSFSPDVAPHFWRRMSCGRPSKGPDGWKTDNFGTPDCDALRCVDGYWTPPAFQCVATCSDPFEHRQPPHGVVLVNVRETKETYSNGDTIKVTCQVADNPFESFTAISPDPPGKVQTLTCTDGAFPHVSIQCRKRCLPYHSPYGQEGHVISHTKAHVPPTVNVDQIGLEYIDNPRKMQSALDGVIEHFSHGSRRYITCAAEWSDPDWHASTGDVVACQDGKWTRQEIKCRRQCKSTAFYPLDSTYYRVTYLGHEHVDESYHRTIPSTSEAEAPLYPPTPRAALSYASRATIMTTAI</sequence>
<dbReference type="SUPFAM" id="SSF57535">
    <property type="entry name" value="Complement control module/SCR domain"/>
    <property type="match status" value="1"/>
</dbReference>
<dbReference type="OrthoDB" id="8961654at2759"/>
<feature type="domain" description="Sushi" evidence="2">
    <location>
        <begin position="106"/>
        <end position="175"/>
    </location>
</feature>
<proteinExistence type="predicted"/>
<evidence type="ECO:0000313" key="4">
    <source>
        <dbReference type="Proteomes" id="UP000041254"/>
    </source>
</evidence>
<dbReference type="VEuPathDB" id="CryptoDB:Vbra_8681"/>
<keyword evidence="4" id="KW-1185">Reference proteome</keyword>
<evidence type="ECO:0000313" key="3">
    <source>
        <dbReference type="EMBL" id="CEM05442.1"/>
    </source>
</evidence>
<name>A0A0G4F0R5_VITBC</name>
<dbReference type="EMBL" id="CDMY01000358">
    <property type="protein sequence ID" value="CEM05442.1"/>
    <property type="molecule type" value="Genomic_DNA"/>
</dbReference>
<dbReference type="Proteomes" id="UP000041254">
    <property type="component" value="Unassembled WGS sequence"/>
</dbReference>
<dbReference type="InParanoid" id="A0A0G4F0R5"/>
<accession>A0A0G4F0R5</accession>
<protein>
    <recommendedName>
        <fullName evidence="2">Sushi domain-containing protein</fullName>
    </recommendedName>
</protein>
<gene>
    <name evidence="3" type="ORF">Vbra_8681</name>
</gene>
<reference evidence="3 4" key="1">
    <citation type="submission" date="2014-11" db="EMBL/GenBank/DDBJ databases">
        <authorList>
            <person name="Zhu J."/>
            <person name="Qi W."/>
            <person name="Song R."/>
        </authorList>
    </citation>
    <scope>NUCLEOTIDE SEQUENCE [LARGE SCALE GENOMIC DNA]</scope>
</reference>